<evidence type="ECO:0000256" key="1">
    <source>
        <dbReference type="ARBA" id="ARBA00005065"/>
    </source>
</evidence>
<dbReference type="OrthoDB" id="9801204at2"/>
<dbReference type="EC" id="2.5.1.72" evidence="2 10"/>
<keyword evidence="6 10" id="KW-0808">Transferase</keyword>
<organism evidence="11 12">
    <name type="scientific">Clostridium drakei</name>
    <dbReference type="NCBI Taxonomy" id="332101"/>
    <lineage>
        <taxon>Bacteria</taxon>
        <taxon>Bacillati</taxon>
        <taxon>Bacillota</taxon>
        <taxon>Clostridia</taxon>
        <taxon>Eubacteriales</taxon>
        <taxon>Clostridiaceae</taxon>
        <taxon>Clostridium</taxon>
    </lineage>
</organism>
<dbReference type="InterPro" id="IPR023066">
    <property type="entry name" value="Quinolinate_synth_type2"/>
</dbReference>
<keyword evidence="3 10" id="KW-0004">4Fe-4S</keyword>
<name>A0A2U8DWB0_9CLOT</name>
<comment type="similarity">
    <text evidence="10">Belongs to the quinolinate synthase family. Type 2 subfamily.</text>
</comment>
<protein>
    <recommendedName>
        <fullName evidence="2 10">Quinolinate synthase</fullName>
        <ecNumber evidence="2 10">2.5.1.72</ecNumber>
    </recommendedName>
</protein>
<comment type="subcellular location">
    <subcellularLocation>
        <location evidence="10">Cytoplasm</location>
    </subcellularLocation>
</comment>
<feature type="binding site" evidence="10">
    <location>
        <position position="40"/>
    </location>
    <ligand>
        <name>iminosuccinate</name>
        <dbReference type="ChEBI" id="CHEBI:77875"/>
    </ligand>
</feature>
<evidence type="ECO:0000256" key="7">
    <source>
        <dbReference type="ARBA" id="ARBA00022723"/>
    </source>
</evidence>
<keyword evidence="9 10" id="KW-0411">Iron-sulfur</keyword>
<evidence type="ECO:0000256" key="10">
    <source>
        <dbReference type="HAMAP-Rule" id="MF_00568"/>
    </source>
</evidence>
<dbReference type="Pfam" id="PF02445">
    <property type="entry name" value="NadA"/>
    <property type="match status" value="1"/>
</dbReference>
<dbReference type="AlphaFoldDB" id="A0A2U8DWB0"/>
<proteinExistence type="inferred from homology"/>
<dbReference type="EMBL" id="CP020953">
    <property type="protein sequence ID" value="AWI06524.1"/>
    <property type="molecule type" value="Genomic_DNA"/>
</dbReference>
<evidence type="ECO:0000313" key="11">
    <source>
        <dbReference type="EMBL" id="AWI06524.1"/>
    </source>
</evidence>
<evidence type="ECO:0000256" key="4">
    <source>
        <dbReference type="ARBA" id="ARBA00022490"/>
    </source>
</evidence>
<keyword evidence="4 10" id="KW-0963">Cytoplasm</keyword>
<dbReference type="SUPFAM" id="SSF142754">
    <property type="entry name" value="NadA-like"/>
    <property type="match status" value="1"/>
</dbReference>
<dbReference type="PANTHER" id="PTHR30573">
    <property type="entry name" value="QUINOLINATE SYNTHETASE A"/>
    <property type="match status" value="1"/>
</dbReference>
<sequence length="304" mass="34238">MKNDLKDKLLKLKKDKGAIILAHYYQRPEIQDIADAVGDSYYLSKIAKDCSENIIVFCGVKFMAESAKILSPEKTVLLPAFDAGCPMADMANPNDILELKDKHPNAKVVCYINSSAEVKAISDICCTSSNAVTIINNLQEDEIIFLPDKNLGEYVQQQVKNKKIILWNGFCITHKKVSATEILKAKRLHPDIKVLVHPECEKSVRELADFLGSTGQIINFVNNSTDKKFLICTEEGVLHKIKLKNKDKEFYIPSGGMTCINMKKTYLNNVYESLLNMEYAIELDESIRKKAYKALINMHELGGK</sequence>
<evidence type="ECO:0000256" key="3">
    <source>
        <dbReference type="ARBA" id="ARBA00022485"/>
    </source>
</evidence>
<feature type="binding site" evidence="10">
    <location>
        <begin position="111"/>
        <end position="113"/>
    </location>
    <ligand>
        <name>iminosuccinate</name>
        <dbReference type="ChEBI" id="CHEBI:77875"/>
    </ligand>
</feature>
<gene>
    <name evidence="10" type="primary">nadA</name>
    <name evidence="11" type="ORF">B9W14_19170</name>
</gene>
<feature type="binding site" evidence="10">
    <location>
        <position position="214"/>
    </location>
    <ligand>
        <name>iminosuccinate</name>
        <dbReference type="ChEBI" id="CHEBI:77875"/>
    </ligand>
</feature>
<dbReference type="RefSeq" id="WP_032078778.1">
    <property type="nucleotide sequence ID" value="NZ_CP020953.1"/>
</dbReference>
<evidence type="ECO:0000313" key="12">
    <source>
        <dbReference type="Proteomes" id="UP000244910"/>
    </source>
</evidence>
<comment type="cofactor">
    <cofactor evidence="10">
        <name>[4Fe-4S] cluster</name>
        <dbReference type="ChEBI" id="CHEBI:49883"/>
    </cofactor>
    <text evidence="10">Binds 1 [4Fe-4S] cluster per subunit.</text>
</comment>
<evidence type="ECO:0000256" key="6">
    <source>
        <dbReference type="ARBA" id="ARBA00022679"/>
    </source>
</evidence>
<dbReference type="Proteomes" id="UP000244910">
    <property type="component" value="Chromosome"/>
</dbReference>
<dbReference type="InterPro" id="IPR003473">
    <property type="entry name" value="NadA"/>
</dbReference>
<dbReference type="FunFam" id="3.40.50.10800:FF:000003">
    <property type="entry name" value="Quinolinate synthase A"/>
    <property type="match status" value="1"/>
</dbReference>
<feature type="binding site" evidence="10">
    <location>
        <position position="85"/>
    </location>
    <ligand>
        <name>[4Fe-4S] cluster</name>
        <dbReference type="ChEBI" id="CHEBI:49883"/>
    </ligand>
</feature>
<feature type="binding site" evidence="10">
    <location>
        <position position="259"/>
    </location>
    <ligand>
        <name>[4Fe-4S] cluster</name>
        <dbReference type="ChEBI" id="CHEBI:49883"/>
    </ligand>
</feature>
<feature type="binding site" evidence="10">
    <location>
        <begin position="197"/>
        <end position="199"/>
    </location>
    <ligand>
        <name>iminosuccinate</name>
        <dbReference type="ChEBI" id="CHEBI:77875"/>
    </ligand>
</feature>
<keyword evidence="7 10" id="KW-0479">Metal-binding</keyword>
<dbReference type="GO" id="GO:0034628">
    <property type="term" value="P:'de novo' NAD+ biosynthetic process from L-aspartate"/>
    <property type="evidence" value="ECO:0007669"/>
    <property type="project" value="TreeGrafter"/>
</dbReference>
<dbReference type="Gene3D" id="3.40.50.10800">
    <property type="entry name" value="NadA-like"/>
    <property type="match status" value="3"/>
</dbReference>
<feature type="binding site" evidence="10">
    <location>
        <position position="23"/>
    </location>
    <ligand>
        <name>iminosuccinate</name>
        <dbReference type="ChEBI" id="CHEBI:77875"/>
    </ligand>
</feature>
<comment type="function">
    <text evidence="10">Catalyzes the condensation of iminoaspartate with dihydroxyacetone phosphate to form quinolinate.</text>
</comment>
<accession>A0A2U8DWB0</accession>
<feature type="binding site" evidence="10">
    <location>
        <position position="128"/>
    </location>
    <ligand>
        <name>iminosuccinate</name>
        <dbReference type="ChEBI" id="CHEBI:77875"/>
    </ligand>
</feature>
<evidence type="ECO:0000256" key="9">
    <source>
        <dbReference type="ARBA" id="ARBA00023014"/>
    </source>
</evidence>
<dbReference type="GO" id="GO:0008987">
    <property type="term" value="F:quinolinate synthetase A activity"/>
    <property type="evidence" value="ECO:0007669"/>
    <property type="project" value="UniProtKB-UniRule"/>
</dbReference>
<dbReference type="NCBIfam" id="NF006878">
    <property type="entry name" value="PRK09375.1-2"/>
    <property type="match status" value="1"/>
</dbReference>
<dbReference type="KEGG" id="cdrk:B9W14_19170"/>
<dbReference type="InterPro" id="IPR036094">
    <property type="entry name" value="NadA_sf"/>
</dbReference>
<dbReference type="GO" id="GO:0051539">
    <property type="term" value="F:4 iron, 4 sulfur cluster binding"/>
    <property type="evidence" value="ECO:0007669"/>
    <property type="project" value="UniProtKB-KW"/>
</dbReference>
<comment type="catalytic activity">
    <reaction evidence="10">
        <text>iminosuccinate + dihydroxyacetone phosphate = quinolinate + phosphate + 2 H2O + H(+)</text>
        <dbReference type="Rhea" id="RHEA:25888"/>
        <dbReference type="ChEBI" id="CHEBI:15377"/>
        <dbReference type="ChEBI" id="CHEBI:15378"/>
        <dbReference type="ChEBI" id="CHEBI:29959"/>
        <dbReference type="ChEBI" id="CHEBI:43474"/>
        <dbReference type="ChEBI" id="CHEBI:57642"/>
        <dbReference type="ChEBI" id="CHEBI:77875"/>
        <dbReference type="EC" id="2.5.1.72"/>
    </reaction>
</comment>
<dbReference type="HAMAP" id="MF_00568">
    <property type="entry name" value="NadA_type2"/>
    <property type="match status" value="1"/>
</dbReference>
<comment type="pathway">
    <text evidence="1 10">Cofactor biosynthesis; NAD(+) biosynthesis; quinolinate from iminoaspartate: step 1/1.</text>
</comment>
<dbReference type="UniPathway" id="UPA00253">
    <property type="reaction ID" value="UER00327"/>
</dbReference>
<evidence type="ECO:0000256" key="5">
    <source>
        <dbReference type="ARBA" id="ARBA00022642"/>
    </source>
</evidence>
<keyword evidence="5 10" id="KW-0662">Pyridine nucleotide biosynthesis</keyword>
<evidence type="ECO:0000256" key="2">
    <source>
        <dbReference type="ARBA" id="ARBA00012669"/>
    </source>
</evidence>
<dbReference type="PANTHER" id="PTHR30573:SF0">
    <property type="entry name" value="QUINOLINATE SYNTHASE, CHLOROPLASTIC"/>
    <property type="match status" value="1"/>
</dbReference>
<feature type="binding site" evidence="10">
    <location>
        <position position="171"/>
    </location>
    <ligand>
        <name>[4Fe-4S] cluster</name>
        <dbReference type="ChEBI" id="CHEBI:49883"/>
    </ligand>
</feature>
<dbReference type="GO" id="GO:0046872">
    <property type="term" value="F:metal ion binding"/>
    <property type="evidence" value="ECO:0007669"/>
    <property type="project" value="UniProtKB-KW"/>
</dbReference>
<reference evidence="12" key="1">
    <citation type="submission" date="2017-04" db="EMBL/GenBank/DDBJ databases">
        <authorList>
            <person name="Song Y."/>
            <person name="Cho B.-K."/>
        </authorList>
    </citation>
    <scope>NUCLEOTIDE SEQUENCE [LARGE SCALE GENOMIC DNA]</scope>
    <source>
        <strain evidence="12">SL1</strain>
    </source>
</reference>
<keyword evidence="8 10" id="KW-0408">Iron</keyword>
<evidence type="ECO:0000256" key="8">
    <source>
        <dbReference type="ARBA" id="ARBA00023004"/>
    </source>
</evidence>
<keyword evidence="12" id="KW-1185">Reference proteome</keyword>
<dbReference type="NCBIfam" id="TIGR00550">
    <property type="entry name" value="nadA"/>
    <property type="match status" value="1"/>
</dbReference>
<dbReference type="GO" id="GO:0005829">
    <property type="term" value="C:cytosol"/>
    <property type="evidence" value="ECO:0007669"/>
    <property type="project" value="TreeGrafter"/>
</dbReference>